<dbReference type="InterPro" id="IPR016035">
    <property type="entry name" value="Acyl_Trfase/lysoPLipase"/>
</dbReference>
<evidence type="ECO:0000256" key="2">
    <source>
        <dbReference type="ARBA" id="ARBA00022963"/>
    </source>
</evidence>
<evidence type="ECO:0000259" key="5">
    <source>
        <dbReference type="PROSITE" id="PS51635"/>
    </source>
</evidence>
<keyword evidence="3 4" id="KW-0443">Lipid metabolism</keyword>
<sequence length="276" mass="29800">MRPKIGLALGSGGLRGLAHVGVLRVLEREGIPIDYIAGCSIGALVGALYCAGLDPDTIYKLAKHTKRRHWLDFIIPKMGIIAGERVLAMLKLLTQQKQFADLRIPLAVVATELTTGQEIVFQEGDVAQAVRASISVPGIFVPHRLNDMLLVDGAVINPTPIDVVRRMGAHIVIAVDLAHAGTICKITNTFDVIIQSIDIMERELFKHRQHYCDVLIRPDVAHITPSSFEAIDECVALGEQAGEAALPKIKALLAEEGQRCIAATGENPSRPSDSGD</sequence>
<feature type="short sequence motif" description="DGA/G" evidence="4">
    <location>
        <begin position="152"/>
        <end position="154"/>
    </location>
</feature>
<dbReference type="InterPro" id="IPR050301">
    <property type="entry name" value="NTE"/>
</dbReference>
<evidence type="ECO:0000313" key="6">
    <source>
        <dbReference type="EMBL" id="SDF76966.1"/>
    </source>
</evidence>
<dbReference type="RefSeq" id="WP_093691688.1">
    <property type="nucleotide sequence ID" value="NZ_FNBU01000028.1"/>
</dbReference>
<dbReference type="OrthoDB" id="9770965at2"/>
<dbReference type="AlphaFoldDB" id="A0A1G7NSK1"/>
<feature type="domain" description="PNPLA" evidence="5">
    <location>
        <begin position="7"/>
        <end position="165"/>
    </location>
</feature>
<comment type="caution">
    <text evidence="4">Lacks conserved residue(s) required for the propagation of feature annotation.</text>
</comment>
<dbReference type="PANTHER" id="PTHR14226:SF76">
    <property type="entry name" value="NTE FAMILY PROTEIN RSSA"/>
    <property type="match status" value="1"/>
</dbReference>
<dbReference type="Pfam" id="PF01734">
    <property type="entry name" value="Patatin"/>
    <property type="match status" value="1"/>
</dbReference>
<proteinExistence type="predicted"/>
<feature type="active site" description="Nucleophile" evidence="4">
    <location>
        <position position="40"/>
    </location>
</feature>
<dbReference type="InterPro" id="IPR002641">
    <property type="entry name" value="PNPLA_dom"/>
</dbReference>
<dbReference type="EMBL" id="FNBU01000028">
    <property type="protein sequence ID" value="SDF76966.1"/>
    <property type="molecule type" value="Genomic_DNA"/>
</dbReference>
<evidence type="ECO:0000256" key="1">
    <source>
        <dbReference type="ARBA" id="ARBA00022801"/>
    </source>
</evidence>
<gene>
    <name evidence="6" type="ORF">SAMN05660235_02685</name>
</gene>
<organism evidence="6 7">
    <name type="scientific">Sporolituus thermophilus DSM 23256</name>
    <dbReference type="NCBI Taxonomy" id="1123285"/>
    <lineage>
        <taxon>Bacteria</taxon>
        <taxon>Bacillati</taxon>
        <taxon>Bacillota</taxon>
        <taxon>Negativicutes</taxon>
        <taxon>Selenomonadales</taxon>
        <taxon>Sporomusaceae</taxon>
        <taxon>Sporolituus</taxon>
    </lineage>
</organism>
<dbReference type="STRING" id="1123285.SAMN05660235_02685"/>
<dbReference type="GO" id="GO:0016787">
    <property type="term" value="F:hydrolase activity"/>
    <property type="evidence" value="ECO:0007669"/>
    <property type="project" value="UniProtKB-UniRule"/>
</dbReference>
<dbReference type="SUPFAM" id="SSF52151">
    <property type="entry name" value="FabD/lysophospholipase-like"/>
    <property type="match status" value="1"/>
</dbReference>
<accession>A0A1G7NSK1</accession>
<dbReference type="Gene3D" id="3.40.1090.10">
    <property type="entry name" value="Cytosolic phospholipase A2 catalytic domain"/>
    <property type="match status" value="1"/>
</dbReference>
<keyword evidence="2 4" id="KW-0442">Lipid degradation</keyword>
<reference evidence="7" key="1">
    <citation type="submission" date="2016-10" db="EMBL/GenBank/DDBJ databases">
        <authorList>
            <person name="Varghese N."/>
            <person name="Submissions S."/>
        </authorList>
    </citation>
    <scope>NUCLEOTIDE SEQUENCE [LARGE SCALE GENOMIC DNA]</scope>
    <source>
        <strain evidence="7">DSM 23256</strain>
    </source>
</reference>
<dbReference type="GO" id="GO:0016042">
    <property type="term" value="P:lipid catabolic process"/>
    <property type="evidence" value="ECO:0007669"/>
    <property type="project" value="UniProtKB-UniRule"/>
</dbReference>
<evidence type="ECO:0000256" key="3">
    <source>
        <dbReference type="ARBA" id="ARBA00023098"/>
    </source>
</evidence>
<dbReference type="Proteomes" id="UP000243333">
    <property type="component" value="Unassembled WGS sequence"/>
</dbReference>
<protein>
    <submittedName>
        <fullName evidence="6">NTE family protein</fullName>
    </submittedName>
</protein>
<name>A0A1G7NSK1_9FIRM</name>
<dbReference type="PROSITE" id="PS51635">
    <property type="entry name" value="PNPLA"/>
    <property type="match status" value="1"/>
</dbReference>
<evidence type="ECO:0000313" key="7">
    <source>
        <dbReference type="Proteomes" id="UP000243333"/>
    </source>
</evidence>
<keyword evidence="1 4" id="KW-0378">Hydrolase</keyword>
<feature type="short sequence motif" description="GXSXG" evidence="4">
    <location>
        <begin position="38"/>
        <end position="42"/>
    </location>
</feature>
<dbReference type="PANTHER" id="PTHR14226">
    <property type="entry name" value="NEUROPATHY TARGET ESTERASE/SWISS CHEESE D.MELANOGASTER"/>
    <property type="match status" value="1"/>
</dbReference>
<keyword evidence="7" id="KW-1185">Reference proteome</keyword>
<feature type="active site" description="Proton acceptor" evidence="4">
    <location>
        <position position="152"/>
    </location>
</feature>
<evidence type="ECO:0000256" key="4">
    <source>
        <dbReference type="PROSITE-ProRule" id="PRU01161"/>
    </source>
</evidence>